<keyword evidence="6" id="KW-0808">Transferase</keyword>
<dbReference type="Pfam" id="PF00672">
    <property type="entry name" value="HAMP"/>
    <property type="match status" value="1"/>
</dbReference>
<dbReference type="AlphaFoldDB" id="A0A1F7WTV3"/>
<evidence type="ECO:0000259" key="16">
    <source>
        <dbReference type="PROSITE" id="PS50885"/>
    </source>
</evidence>
<dbReference type="SMART" id="SM00387">
    <property type="entry name" value="HATPase_c"/>
    <property type="match status" value="1"/>
</dbReference>
<organism evidence="17 18">
    <name type="scientific">Candidatus Wallbacteria bacterium GWC2_49_35</name>
    <dbReference type="NCBI Taxonomy" id="1817813"/>
    <lineage>
        <taxon>Bacteria</taxon>
        <taxon>Candidatus Walliibacteriota</taxon>
    </lineage>
</organism>
<feature type="transmembrane region" description="Helical" evidence="14">
    <location>
        <begin position="26"/>
        <end position="46"/>
    </location>
</feature>
<dbReference type="PRINTS" id="PR00344">
    <property type="entry name" value="BCTRLSENSOR"/>
</dbReference>
<evidence type="ECO:0000256" key="1">
    <source>
        <dbReference type="ARBA" id="ARBA00000085"/>
    </source>
</evidence>
<dbReference type="Pfam" id="PF00512">
    <property type="entry name" value="HisKA"/>
    <property type="match status" value="1"/>
</dbReference>
<dbReference type="GO" id="GO:0005886">
    <property type="term" value="C:plasma membrane"/>
    <property type="evidence" value="ECO:0007669"/>
    <property type="project" value="UniProtKB-SubCell"/>
</dbReference>
<dbReference type="EC" id="2.7.13.3" evidence="3"/>
<proteinExistence type="predicted"/>
<feature type="transmembrane region" description="Helical" evidence="14">
    <location>
        <begin position="192"/>
        <end position="214"/>
    </location>
</feature>
<evidence type="ECO:0000256" key="2">
    <source>
        <dbReference type="ARBA" id="ARBA00004651"/>
    </source>
</evidence>
<sequence length="502" mass="55483">MKNFMPATLERARKRLNINRSLKLRFIFFVTLLTFITMSLVVVFSINRERGIIIENAVQKSAMAARTIARVAADLSSSQAERLGDLCRIILRDSDINSIIISKVSGFFEERQAEILAAFPESARSGKTAGGEDSAVTMRQDISQIKYYFNLGDSFNLFVPFKFADGAGGQVWFEVSLKTTQKALNWMLWQNFVITGLLTCFGGLISVFLAQFVLKPLNYLIASAQKLSEGSYDARMPVTGSDEVSYLSTVFNEMVESLEQKDEFERRMRNLDKLATIGQLSAGIAHEIKNPLTSVRSLIELLKEEPGLSAEGQRSITVVIGEVDRLDKVTNEFVSLAKPQKKRNPVFFDVNDTLKKTLMLLKPQLKKNGITIHANLNSKIAIFGEPDELAQVFLNVIINSMQAFAPAIEHKTLIINSSDTGSGCNVEIIDNGCGIDPEGISRIFMPFFTNKPSGTGLGLSIVKRILDDMKAGVTVESHPGSGTAFKISFPIKSDYSKSDDNA</sequence>
<keyword evidence="13 14" id="KW-0472">Membrane</keyword>
<reference evidence="17 18" key="1">
    <citation type="journal article" date="2016" name="Nat. Commun.">
        <title>Thousands of microbial genomes shed light on interconnected biogeochemical processes in an aquifer system.</title>
        <authorList>
            <person name="Anantharaman K."/>
            <person name="Brown C.T."/>
            <person name="Hug L.A."/>
            <person name="Sharon I."/>
            <person name="Castelle C.J."/>
            <person name="Probst A.J."/>
            <person name="Thomas B.C."/>
            <person name="Singh A."/>
            <person name="Wilkins M.J."/>
            <person name="Karaoz U."/>
            <person name="Brodie E.L."/>
            <person name="Williams K.H."/>
            <person name="Hubbard S.S."/>
            <person name="Banfield J.F."/>
        </authorList>
    </citation>
    <scope>NUCLEOTIDE SEQUENCE [LARGE SCALE GENOMIC DNA]</scope>
</reference>
<keyword evidence="11 14" id="KW-1133">Transmembrane helix</keyword>
<evidence type="ECO:0000313" key="18">
    <source>
        <dbReference type="Proteomes" id="UP000178735"/>
    </source>
</evidence>
<dbReference type="PROSITE" id="PS50885">
    <property type="entry name" value="HAMP"/>
    <property type="match status" value="1"/>
</dbReference>
<accession>A0A1F7WTV3</accession>
<dbReference type="Pfam" id="PF02518">
    <property type="entry name" value="HATPase_c"/>
    <property type="match status" value="1"/>
</dbReference>
<comment type="subcellular location">
    <subcellularLocation>
        <location evidence="2">Cell membrane</location>
        <topology evidence="2">Multi-pass membrane protein</topology>
    </subcellularLocation>
</comment>
<dbReference type="PANTHER" id="PTHR45528">
    <property type="entry name" value="SENSOR HISTIDINE KINASE CPXA"/>
    <property type="match status" value="1"/>
</dbReference>
<evidence type="ECO:0000256" key="7">
    <source>
        <dbReference type="ARBA" id="ARBA00022692"/>
    </source>
</evidence>
<dbReference type="Gene3D" id="3.30.565.10">
    <property type="entry name" value="Histidine kinase-like ATPase, C-terminal domain"/>
    <property type="match status" value="1"/>
</dbReference>
<dbReference type="Gene3D" id="1.10.287.130">
    <property type="match status" value="1"/>
</dbReference>
<evidence type="ECO:0000256" key="11">
    <source>
        <dbReference type="ARBA" id="ARBA00022989"/>
    </source>
</evidence>
<evidence type="ECO:0000256" key="13">
    <source>
        <dbReference type="ARBA" id="ARBA00023136"/>
    </source>
</evidence>
<keyword evidence="12" id="KW-0902">Two-component regulatory system</keyword>
<dbReference type="CDD" id="cd06225">
    <property type="entry name" value="HAMP"/>
    <property type="match status" value="1"/>
</dbReference>
<dbReference type="CDD" id="cd00082">
    <property type="entry name" value="HisKA"/>
    <property type="match status" value="1"/>
</dbReference>
<evidence type="ECO:0000313" key="17">
    <source>
        <dbReference type="EMBL" id="OGM06150.1"/>
    </source>
</evidence>
<comment type="caution">
    <text evidence="17">The sequence shown here is derived from an EMBL/GenBank/DDBJ whole genome shotgun (WGS) entry which is preliminary data.</text>
</comment>
<dbReference type="InterPro" id="IPR036890">
    <property type="entry name" value="HATPase_C_sf"/>
</dbReference>
<evidence type="ECO:0000256" key="12">
    <source>
        <dbReference type="ARBA" id="ARBA00023012"/>
    </source>
</evidence>
<evidence type="ECO:0000256" key="9">
    <source>
        <dbReference type="ARBA" id="ARBA00022777"/>
    </source>
</evidence>
<dbReference type="InterPro" id="IPR003661">
    <property type="entry name" value="HisK_dim/P_dom"/>
</dbReference>
<dbReference type="SMART" id="SM00304">
    <property type="entry name" value="HAMP"/>
    <property type="match status" value="1"/>
</dbReference>
<dbReference type="SUPFAM" id="SSF47384">
    <property type="entry name" value="Homodimeric domain of signal transducing histidine kinase"/>
    <property type="match status" value="1"/>
</dbReference>
<feature type="domain" description="HAMP" evidence="16">
    <location>
        <begin position="211"/>
        <end position="263"/>
    </location>
</feature>
<keyword evidence="9" id="KW-0418">Kinase</keyword>
<keyword evidence="5" id="KW-0597">Phosphoprotein</keyword>
<dbReference type="GO" id="GO:0005524">
    <property type="term" value="F:ATP binding"/>
    <property type="evidence" value="ECO:0007669"/>
    <property type="project" value="UniProtKB-KW"/>
</dbReference>
<protein>
    <recommendedName>
        <fullName evidence="3">histidine kinase</fullName>
        <ecNumber evidence="3">2.7.13.3</ecNumber>
    </recommendedName>
</protein>
<dbReference type="PANTHER" id="PTHR45528:SF1">
    <property type="entry name" value="SENSOR HISTIDINE KINASE CPXA"/>
    <property type="match status" value="1"/>
</dbReference>
<evidence type="ECO:0000256" key="6">
    <source>
        <dbReference type="ARBA" id="ARBA00022679"/>
    </source>
</evidence>
<evidence type="ECO:0000256" key="14">
    <source>
        <dbReference type="SAM" id="Phobius"/>
    </source>
</evidence>
<evidence type="ECO:0000259" key="15">
    <source>
        <dbReference type="PROSITE" id="PS50109"/>
    </source>
</evidence>
<dbReference type="Proteomes" id="UP000178735">
    <property type="component" value="Unassembled WGS sequence"/>
</dbReference>
<dbReference type="InterPro" id="IPR003594">
    <property type="entry name" value="HATPase_dom"/>
</dbReference>
<keyword evidence="7 14" id="KW-0812">Transmembrane</keyword>
<dbReference type="InterPro" id="IPR003660">
    <property type="entry name" value="HAMP_dom"/>
</dbReference>
<evidence type="ECO:0000256" key="3">
    <source>
        <dbReference type="ARBA" id="ARBA00012438"/>
    </source>
</evidence>
<dbReference type="InterPro" id="IPR050398">
    <property type="entry name" value="HssS/ArlS-like"/>
</dbReference>
<dbReference type="EMBL" id="MGFH01000078">
    <property type="protein sequence ID" value="OGM06150.1"/>
    <property type="molecule type" value="Genomic_DNA"/>
</dbReference>
<keyword evidence="8" id="KW-0547">Nucleotide-binding</keyword>
<dbReference type="InterPro" id="IPR036097">
    <property type="entry name" value="HisK_dim/P_sf"/>
</dbReference>
<evidence type="ECO:0000256" key="5">
    <source>
        <dbReference type="ARBA" id="ARBA00022553"/>
    </source>
</evidence>
<comment type="catalytic activity">
    <reaction evidence="1">
        <text>ATP + protein L-histidine = ADP + protein N-phospho-L-histidine.</text>
        <dbReference type="EC" id="2.7.13.3"/>
    </reaction>
</comment>
<evidence type="ECO:0000256" key="4">
    <source>
        <dbReference type="ARBA" id="ARBA00022475"/>
    </source>
</evidence>
<dbReference type="SMART" id="SM00388">
    <property type="entry name" value="HisKA"/>
    <property type="match status" value="1"/>
</dbReference>
<evidence type="ECO:0000256" key="10">
    <source>
        <dbReference type="ARBA" id="ARBA00022840"/>
    </source>
</evidence>
<name>A0A1F7WTV3_9BACT</name>
<dbReference type="SUPFAM" id="SSF158472">
    <property type="entry name" value="HAMP domain-like"/>
    <property type="match status" value="1"/>
</dbReference>
<dbReference type="PROSITE" id="PS50109">
    <property type="entry name" value="HIS_KIN"/>
    <property type="match status" value="1"/>
</dbReference>
<evidence type="ECO:0000256" key="8">
    <source>
        <dbReference type="ARBA" id="ARBA00022741"/>
    </source>
</evidence>
<keyword evidence="4" id="KW-1003">Cell membrane</keyword>
<dbReference type="InterPro" id="IPR004358">
    <property type="entry name" value="Sig_transdc_His_kin-like_C"/>
</dbReference>
<dbReference type="SUPFAM" id="SSF55874">
    <property type="entry name" value="ATPase domain of HSP90 chaperone/DNA topoisomerase II/histidine kinase"/>
    <property type="match status" value="1"/>
</dbReference>
<keyword evidence="10" id="KW-0067">ATP-binding</keyword>
<gene>
    <name evidence="17" type="ORF">A2008_04880</name>
</gene>
<dbReference type="STRING" id="1817813.A2008_04880"/>
<feature type="domain" description="Histidine kinase" evidence="15">
    <location>
        <begin position="283"/>
        <end position="493"/>
    </location>
</feature>
<dbReference type="InterPro" id="IPR005467">
    <property type="entry name" value="His_kinase_dom"/>
</dbReference>
<dbReference type="Gene3D" id="6.10.340.10">
    <property type="match status" value="1"/>
</dbReference>
<dbReference type="GO" id="GO:0000155">
    <property type="term" value="F:phosphorelay sensor kinase activity"/>
    <property type="evidence" value="ECO:0007669"/>
    <property type="project" value="InterPro"/>
</dbReference>